<dbReference type="RefSeq" id="WP_200610384.1">
    <property type="nucleotide sequence ID" value="NZ_CP071518.1"/>
</dbReference>
<proteinExistence type="predicted"/>
<keyword evidence="3" id="KW-1185">Reference proteome</keyword>
<accession>A0A974Y339</accession>
<evidence type="ECO:0000313" key="3">
    <source>
        <dbReference type="Proteomes" id="UP000639274"/>
    </source>
</evidence>
<protein>
    <submittedName>
        <fullName evidence="2">Uncharacterized protein</fullName>
    </submittedName>
</protein>
<feature type="signal peptide" evidence="1">
    <location>
        <begin position="1"/>
        <end position="19"/>
    </location>
</feature>
<keyword evidence="1" id="KW-0732">Signal</keyword>
<sequence>MIKRASLVALLLCSNSSIAALPQYARLTILDRGFEDRWPVATSFYVDESKHEIIFGDSAIILEPCDSSWRCLETPFMTFAVPTNCSMISSSGRWVYKDLSYRISTVLNPDETDVASLRYAVEVRNADDERVATAIYSSGRGLLLIGMIRSDHGTSRLDHYSLVSEHGALSGGCPIKWGPRSKEIKGDGGN</sequence>
<evidence type="ECO:0000256" key="1">
    <source>
        <dbReference type="SAM" id="SignalP"/>
    </source>
</evidence>
<organism evidence="2 3">
    <name type="scientific">Agrilutibacter solisilvae</name>
    <dbReference type="NCBI Taxonomy" id="2763317"/>
    <lineage>
        <taxon>Bacteria</taxon>
        <taxon>Pseudomonadati</taxon>
        <taxon>Pseudomonadota</taxon>
        <taxon>Gammaproteobacteria</taxon>
        <taxon>Lysobacterales</taxon>
        <taxon>Lysobacteraceae</taxon>
        <taxon>Agrilutibacter</taxon>
    </lineage>
</organism>
<gene>
    <name evidence="2" type="ORF">I8J32_007805</name>
</gene>
<dbReference type="KEGG" id="lsf:I8J32_007805"/>
<dbReference type="Proteomes" id="UP000639274">
    <property type="component" value="Chromosome"/>
</dbReference>
<name>A0A974Y339_9GAMM</name>
<evidence type="ECO:0000313" key="2">
    <source>
        <dbReference type="EMBL" id="QSX79730.1"/>
    </source>
</evidence>
<feature type="chain" id="PRO_5036695591" evidence="1">
    <location>
        <begin position="20"/>
        <end position="190"/>
    </location>
</feature>
<dbReference type="EMBL" id="CP071518">
    <property type="protein sequence ID" value="QSX79730.1"/>
    <property type="molecule type" value="Genomic_DNA"/>
</dbReference>
<dbReference type="AlphaFoldDB" id="A0A974Y339"/>
<reference evidence="2 3" key="1">
    <citation type="submission" date="2021-03" db="EMBL/GenBank/DDBJ databases">
        <title>Lysobacter sp. nov. isolated from soil of gangwondo yeongwol, south Korea.</title>
        <authorList>
            <person name="Kim K.R."/>
            <person name="Kim K.H."/>
            <person name="Jeon C.O."/>
        </authorList>
    </citation>
    <scope>NUCLEOTIDE SEQUENCE [LARGE SCALE GENOMIC DNA]</scope>
    <source>
        <strain evidence="2 3">R19</strain>
    </source>
</reference>